<name>A0ABW4I7V6_9SPHN</name>
<dbReference type="Pfam" id="PF19328">
    <property type="entry name" value="DAP_DH_C"/>
    <property type="match status" value="1"/>
</dbReference>
<reference evidence="3" key="1">
    <citation type="journal article" date="2019" name="Int. J. Syst. Evol. Microbiol.">
        <title>The Global Catalogue of Microorganisms (GCM) 10K type strain sequencing project: providing services to taxonomists for standard genome sequencing and annotation.</title>
        <authorList>
            <consortium name="The Broad Institute Genomics Platform"/>
            <consortium name="The Broad Institute Genome Sequencing Center for Infectious Disease"/>
            <person name="Wu L."/>
            <person name="Ma J."/>
        </authorList>
    </citation>
    <scope>NUCLEOTIDE SEQUENCE [LARGE SCALE GENOMIC DNA]</scope>
    <source>
        <strain evidence="3">CGMCC 1.16275</strain>
    </source>
</reference>
<dbReference type="InterPro" id="IPR045760">
    <property type="entry name" value="DAP_DH_C"/>
</dbReference>
<evidence type="ECO:0000259" key="1">
    <source>
        <dbReference type="Pfam" id="PF19328"/>
    </source>
</evidence>
<dbReference type="SUPFAM" id="SSF51735">
    <property type="entry name" value="NAD(P)-binding Rossmann-fold domains"/>
    <property type="match status" value="1"/>
</dbReference>
<sequence>MTDDRKLRVVQWATGNIGLRSLKAIIEHPRMELAGLWVNSTDKIGRDAGALCGLADTGIKATNAVDEIVALDADCVVHMPQGTDIDLLCRLLASGKNVVTTRDDFHHPPLLPSNVRQRVEMACREGSASLYSTGVSPGFVTEALTVPLLSLSRRLDCLTIDEFGDVSTRASPEMIFGIMGFGEEKLDFDPRRLDHLKANFGSSLAQVAAAAGISVERWNAFGEFGTARQRTEIAAGWLEAGTVAAQRITIEGLRDGRPVLRFRANWYCTRDIEPAGWDLRASGWRIVVEGDTPLEVAISFPVEPEAYAAFTPGLTAHRAVNSVAAVCAAPPGIRTTVDLPQIVARL</sequence>
<comment type="caution">
    <text evidence="2">The sequence shown here is derived from an EMBL/GenBank/DDBJ whole genome shotgun (WGS) entry which is preliminary data.</text>
</comment>
<feature type="domain" description="2,4-diaminopentanoate dehydrogenase C-terminal" evidence="1">
    <location>
        <begin position="200"/>
        <end position="343"/>
    </location>
</feature>
<evidence type="ECO:0000313" key="3">
    <source>
        <dbReference type="Proteomes" id="UP001597115"/>
    </source>
</evidence>
<dbReference type="EMBL" id="JBHUDY010000002">
    <property type="protein sequence ID" value="MFD1613250.1"/>
    <property type="molecule type" value="Genomic_DNA"/>
</dbReference>
<organism evidence="2 3">
    <name type="scientific">Sphingomonas tabacisoli</name>
    <dbReference type="NCBI Taxonomy" id="2249466"/>
    <lineage>
        <taxon>Bacteria</taxon>
        <taxon>Pseudomonadati</taxon>
        <taxon>Pseudomonadota</taxon>
        <taxon>Alphaproteobacteria</taxon>
        <taxon>Sphingomonadales</taxon>
        <taxon>Sphingomonadaceae</taxon>
        <taxon>Sphingomonas</taxon>
    </lineage>
</organism>
<dbReference type="Proteomes" id="UP001597115">
    <property type="component" value="Unassembled WGS sequence"/>
</dbReference>
<dbReference type="Gene3D" id="3.40.50.720">
    <property type="entry name" value="NAD(P)-binding Rossmann-like Domain"/>
    <property type="match status" value="1"/>
</dbReference>
<dbReference type="RefSeq" id="WP_380891152.1">
    <property type="nucleotide sequence ID" value="NZ_JBHUDY010000002.1"/>
</dbReference>
<dbReference type="CDD" id="cd24146">
    <property type="entry name" value="nat-AmDH_N_like"/>
    <property type="match status" value="1"/>
</dbReference>
<evidence type="ECO:0000313" key="2">
    <source>
        <dbReference type="EMBL" id="MFD1613250.1"/>
    </source>
</evidence>
<proteinExistence type="predicted"/>
<gene>
    <name evidence="2" type="ORF">ACFSCW_15700</name>
</gene>
<accession>A0ABW4I7V6</accession>
<keyword evidence="3" id="KW-1185">Reference proteome</keyword>
<protein>
    <submittedName>
        <fullName evidence="2">Dihydrodipicolinate reductase</fullName>
    </submittedName>
</protein>
<dbReference type="InterPro" id="IPR036291">
    <property type="entry name" value="NAD(P)-bd_dom_sf"/>
</dbReference>